<dbReference type="GO" id="GO:0016832">
    <property type="term" value="F:aldehyde-lyase activity"/>
    <property type="evidence" value="ECO:0007669"/>
    <property type="project" value="TreeGrafter"/>
</dbReference>
<dbReference type="NCBIfam" id="NF006047">
    <property type="entry name" value="PRK08193.1"/>
    <property type="match status" value="1"/>
</dbReference>
<protein>
    <recommendedName>
        <fullName evidence="4">L-ribulose-5-phosphate 4-epimerase</fullName>
        <ecNumber evidence="4">5.1.3.4</ecNumber>
    </recommendedName>
</protein>
<evidence type="ECO:0000256" key="8">
    <source>
        <dbReference type="ARBA" id="ARBA00023277"/>
    </source>
</evidence>
<evidence type="ECO:0000256" key="3">
    <source>
        <dbReference type="ARBA" id="ARBA00010037"/>
    </source>
</evidence>
<dbReference type="GO" id="GO:0046872">
    <property type="term" value="F:metal ion binding"/>
    <property type="evidence" value="ECO:0007669"/>
    <property type="project" value="UniProtKB-KW"/>
</dbReference>
<evidence type="ECO:0000313" key="10">
    <source>
        <dbReference type="EMBL" id="MTH35546.1"/>
    </source>
</evidence>
<dbReference type="Proteomes" id="UP000442533">
    <property type="component" value="Unassembled WGS sequence"/>
</dbReference>
<comment type="caution">
    <text evidence="10">The sequence shown here is derived from an EMBL/GenBank/DDBJ whole genome shotgun (WGS) entry which is preliminary data.</text>
</comment>
<feature type="domain" description="Class II aldolase/adducin N-terminal" evidence="9">
    <location>
        <begin position="7"/>
        <end position="195"/>
    </location>
</feature>
<organism evidence="10 11">
    <name type="scientific">Paracoccus limosus</name>
    <dbReference type="NCBI Taxonomy" id="913252"/>
    <lineage>
        <taxon>Bacteria</taxon>
        <taxon>Pseudomonadati</taxon>
        <taxon>Pseudomonadota</taxon>
        <taxon>Alphaproteobacteria</taxon>
        <taxon>Rhodobacterales</taxon>
        <taxon>Paracoccaceae</taxon>
        <taxon>Paracoccus</taxon>
    </lineage>
</organism>
<dbReference type="GO" id="GO:0005829">
    <property type="term" value="C:cytosol"/>
    <property type="evidence" value="ECO:0007669"/>
    <property type="project" value="TreeGrafter"/>
</dbReference>
<dbReference type="AlphaFoldDB" id="A0A844H3W8"/>
<comment type="cofactor">
    <cofactor evidence="2">
        <name>Zn(2+)</name>
        <dbReference type="ChEBI" id="CHEBI:29105"/>
    </cofactor>
</comment>
<dbReference type="OrthoDB" id="5291399at2"/>
<evidence type="ECO:0000256" key="5">
    <source>
        <dbReference type="ARBA" id="ARBA00022723"/>
    </source>
</evidence>
<evidence type="ECO:0000256" key="4">
    <source>
        <dbReference type="ARBA" id="ARBA00013186"/>
    </source>
</evidence>
<evidence type="ECO:0000259" key="9">
    <source>
        <dbReference type="SMART" id="SM01007"/>
    </source>
</evidence>
<dbReference type="SUPFAM" id="SSF53639">
    <property type="entry name" value="AraD/HMP-PK domain-like"/>
    <property type="match status" value="1"/>
</dbReference>
<dbReference type="EMBL" id="WMIF01000018">
    <property type="protein sequence ID" value="MTH35546.1"/>
    <property type="molecule type" value="Genomic_DNA"/>
</dbReference>
<keyword evidence="7" id="KW-0413">Isomerase</keyword>
<dbReference type="PANTHER" id="PTHR22789:SF8">
    <property type="entry name" value="L-RIBULOSE-5-PHOSPHATE 4-EPIMERASE SGBE"/>
    <property type="match status" value="1"/>
</dbReference>
<dbReference type="Gene3D" id="3.40.225.10">
    <property type="entry name" value="Class II aldolase/adducin N-terminal domain"/>
    <property type="match status" value="1"/>
</dbReference>
<sequence>MSGDLRHAVLQANLDTVRHGLVISTFGNASGIDRAAGRILIKPSGVPYDRLSAEDMVACDLDGRAQDNRLRPSSDLATHAVLYRAFPGIGGVVHTHSTYATIMAQARRAIPCLGTTHADYFYGTIPVTRDLTPDEIAQDYVGNTGRVIAETFAELDPLAVPAVLVAGHGPFAWGRTPAEAVHNAQMLEFVAQMAWHNMALNPDPQPISEALLDRHYLRKHGAQATYGQGDVQ</sequence>
<proteinExistence type="inferred from homology"/>
<gene>
    <name evidence="10" type="primary">araD</name>
    <name evidence="10" type="ORF">GL279_13140</name>
</gene>
<evidence type="ECO:0000256" key="7">
    <source>
        <dbReference type="ARBA" id="ARBA00023235"/>
    </source>
</evidence>
<name>A0A844H3W8_9RHOB</name>
<evidence type="ECO:0000313" key="11">
    <source>
        <dbReference type="Proteomes" id="UP000442533"/>
    </source>
</evidence>
<dbReference type="Pfam" id="PF00596">
    <property type="entry name" value="Aldolase_II"/>
    <property type="match status" value="1"/>
</dbReference>
<keyword evidence="8" id="KW-0119">Carbohydrate metabolism</keyword>
<evidence type="ECO:0000256" key="1">
    <source>
        <dbReference type="ARBA" id="ARBA00001726"/>
    </source>
</evidence>
<dbReference type="FunFam" id="3.40.225.10:FF:000001">
    <property type="entry name" value="L-ribulose-5-phosphate 4-epimerase UlaF"/>
    <property type="match status" value="1"/>
</dbReference>
<dbReference type="GO" id="GO:0008742">
    <property type="term" value="F:L-ribulose-phosphate 4-epimerase activity"/>
    <property type="evidence" value="ECO:0007669"/>
    <property type="project" value="UniProtKB-EC"/>
</dbReference>
<dbReference type="PANTHER" id="PTHR22789">
    <property type="entry name" value="FUCULOSE PHOSPHATE ALDOLASE"/>
    <property type="match status" value="1"/>
</dbReference>
<comment type="similarity">
    <text evidence="3">Belongs to the aldolase class II family. AraD/FucA subfamily.</text>
</comment>
<evidence type="ECO:0000256" key="6">
    <source>
        <dbReference type="ARBA" id="ARBA00022833"/>
    </source>
</evidence>
<dbReference type="InterPro" id="IPR050197">
    <property type="entry name" value="Aldolase_class_II_sugar_metab"/>
</dbReference>
<dbReference type="GO" id="GO:0019323">
    <property type="term" value="P:pentose catabolic process"/>
    <property type="evidence" value="ECO:0007669"/>
    <property type="project" value="TreeGrafter"/>
</dbReference>
<dbReference type="InterPro" id="IPR001303">
    <property type="entry name" value="Aldolase_II/adducin_N"/>
</dbReference>
<dbReference type="InterPro" id="IPR036409">
    <property type="entry name" value="Aldolase_II/adducin_N_sf"/>
</dbReference>
<evidence type="ECO:0000256" key="2">
    <source>
        <dbReference type="ARBA" id="ARBA00001947"/>
    </source>
</evidence>
<keyword evidence="6" id="KW-0862">Zinc</keyword>
<reference evidence="10 11" key="1">
    <citation type="submission" date="2019-11" db="EMBL/GenBank/DDBJ databases">
        <authorList>
            <person name="Dong K."/>
        </authorList>
    </citation>
    <scope>NUCLEOTIDE SEQUENCE [LARGE SCALE GENOMIC DNA]</scope>
    <source>
        <strain evidence="10 11">JCM 17370</strain>
    </source>
</reference>
<keyword evidence="11" id="KW-1185">Reference proteome</keyword>
<comment type="catalytic activity">
    <reaction evidence="1">
        <text>L-ribulose 5-phosphate = D-xylulose 5-phosphate</text>
        <dbReference type="Rhea" id="RHEA:22368"/>
        <dbReference type="ChEBI" id="CHEBI:57737"/>
        <dbReference type="ChEBI" id="CHEBI:58226"/>
        <dbReference type="EC" id="5.1.3.4"/>
    </reaction>
</comment>
<keyword evidence="5" id="KW-0479">Metal-binding</keyword>
<accession>A0A844H3W8</accession>
<dbReference type="EC" id="5.1.3.4" evidence="4"/>
<dbReference type="SMART" id="SM01007">
    <property type="entry name" value="Aldolase_II"/>
    <property type="match status" value="1"/>
</dbReference>